<gene>
    <name evidence="7" type="ORF">RCL2_002744400</name>
</gene>
<evidence type="ECO:0000259" key="5">
    <source>
        <dbReference type="Pfam" id="PF04048"/>
    </source>
</evidence>
<keyword evidence="1 4" id="KW-0813">Transport</keyword>
<feature type="domain" description="Exocyst complex component Sec8 middle helical bundle" evidence="6">
    <location>
        <begin position="328"/>
        <end position="589"/>
    </location>
</feature>
<keyword evidence="2 4" id="KW-0268">Exocytosis</keyword>
<evidence type="ECO:0000259" key="6">
    <source>
        <dbReference type="Pfam" id="PF20652"/>
    </source>
</evidence>
<dbReference type="InterPro" id="IPR048630">
    <property type="entry name" value="Sec8_M"/>
</dbReference>
<evidence type="ECO:0000256" key="3">
    <source>
        <dbReference type="ARBA" id="ARBA00022927"/>
    </source>
</evidence>
<dbReference type="InterPro" id="IPR039682">
    <property type="entry name" value="Sec8/EXOC4"/>
</dbReference>
<dbReference type="InterPro" id="IPR007191">
    <property type="entry name" value="Sec8_exocyst_N"/>
</dbReference>
<proteinExistence type="inferred from homology"/>
<dbReference type="PANTHER" id="PTHR14146">
    <property type="entry name" value="EXOCYST COMPLEX COMPONENT 4"/>
    <property type="match status" value="1"/>
</dbReference>
<dbReference type="GO" id="GO:0015031">
    <property type="term" value="P:protein transport"/>
    <property type="evidence" value="ECO:0007669"/>
    <property type="project" value="UniProtKB-KW"/>
</dbReference>
<dbReference type="GO" id="GO:0006904">
    <property type="term" value="P:vesicle docking involved in exocytosis"/>
    <property type="evidence" value="ECO:0007669"/>
    <property type="project" value="InterPro"/>
</dbReference>
<evidence type="ECO:0000313" key="8">
    <source>
        <dbReference type="Proteomes" id="UP000615446"/>
    </source>
</evidence>
<protein>
    <recommendedName>
        <fullName evidence="4">Exocyst complex component Sec8</fullName>
    </recommendedName>
</protein>
<dbReference type="Proteomes" id="UP000615446">
    <property type="component" value="Unassembled WGS sequence"/>
</dbReference>
<comment type="similarity">
    <text evidence="4">Belongs to the SEC8 family.</text>
</comment>
<sequence length="1093" mass="126508">MGNTSGDVYYFLFMMSYYNGDGNGYEDWGALNSDDRSVQNDSFLEMENVMQQIKEKWDFMMNEDFNPVPLALELLDGSSLGKDYGVFRQMNSNLNKALQYIVDDYYQGFNSSIGTFGGVIHNIGDSQERVREMKAQLKVCKESLLSKRSDLLQLWFRSQQYKEMIRILDQIEEFKETPEKLEVLLREKHFLTASIMLLDAIKTLGKKEMVGVGALSDLRRYLKAQQSSLHELLIEELHNHLYLKNSYCDSRWVKYTRDQKSLPSSLMEWNSGKETRKVSYVSSKNKKNLQVNTAITVSTPLSPKSPKPFSTINLNDEDERITENTDINPETDSFYYMEILMESLATLGKLPQALETITQRIPIELYQLVDKTIAEVEERNADICSQKSKKDDIIDIFALDSPEDDPQMEILRDLLWTTYSKLDAVLQGHRFILDIVERISKRPENAKITKESQKIRVYPFVEIWKPVQSEVRTLLRDYITEDERESASENNPEASFQDMIKDKRARDSSKQLFRFGDSVPNTELDKNYERDVSKVLKESLPEVFTKVPDERQLSVFVVDRFANTNITAGHRLVVKPDAFNVSVLFKPTLAFLDKVKTIIPPSAQHSSADFTTFLDDFVFNVFLPQIGDKIFELFRQATNGSDAFQEDPNYKTYSTLPVVKSASSLMMIIESLCAMLHTMTSHKEEYSKMVISLLTRYYVRCFEQYQAIVSKNKGEADVKDDANNQGISAIWVQQDQLSEVLGQYPYLADDNARNRSRRKTLCVKETTVEMNFKKNREISTGQLITEYKKLTALATLYHSLKWFVAKIWELRGKDSKPKPISSKMDDGSLAKLNRRWSLLGGVNLNAHAYAKENEKKKEEEEEKESSLPLTGEMANRFDALLATFQQLAEQSLFTLRVELRCHTLHYIDKAMREGNYHLAYEAYEPDPFVLTLNTDMVKYDESVVSHLPAKEHKFVFEGLDSLMEHVLVSNAIYIRNLNRNGVMKMTRNILALQQNLKNIVEVPEEISLERARIYYEMFNMGPVNMLNQIREQGQQESSLFLFEEYKTMLEIMYKIDPTEDQSVPTPRTENPSSNRRLYNENLLELNELMIDYI</sequence>
<dbReference type="EMBL" id="BLAL01000297">
    <property type="protein sequence ID" value="GET01010.1"/>
    <property type="molecule type" value="Genomic_DNA"/>
</dbReference>
<reference evidence="7" key="1">
    <citation type="submission" date="2019-10" db="EMBL/GenBank/DDBJ databases">
        <title>Conservation and host-specific expression of non-tandemly repeated heterogenous ribosome RNA gene in arbuscular mycorrhizal fungi.</title>
        <authorList>
            <person name="Maeda T."/>
            <person name="Kobayashi Y."/>
            <person name="Nakagawa T."/>
            <person name="Ezawa T."/>
            <person name="Yamaguchi K."/>
            <person name="Bino T."/>
            <person name="Nishimoto Y."/>
            <person name="Shigenobu S."/>
            <person name="Kawaguchi M."/>
        </authorList>
    </citation>
    <scope>NUCLEOTIDE SEQUENCE</scope>
    <source>
        <strain evidence="7">HR1</strain>
    </source>
</reference>
<dbReference type="GO" id="GO:0006612">
    <property type="term" value="P:protein targeting to membrane"/>
    <property type="evidence" value="ECO:0007669"/>
    <property type="project" value="UniProtKB-UniRule"/>
</dbReference>
<organism evidence="7 8">
    <name type="scientific">Rhizophagus clarus</name>
    <dbReference type="NCBI Taxonomy" id="94130"/>
    <lineage>
        <taxon>Eukaryota</taxon>
        <taxon>Fungi</taxon>
        <taxon>Fungi incertae sedis</taxon>
        <taxon>Mucoromycota</taxon>
        <taxon>Glomeromycotina</taxon>
        <taxon>Glomeromycetes</taxon>
        <taxon>Glomerales</taxon>
        <taxon>Glomeraceae</taxon>
        <taxon>Rhizophagus</taxon>
    </lineage>
</organism>
<dbReference type="PANTHER" id="PTHR14146:SF0">
    <property type="entry name" value="EXOCYST COMPLEX COMPONENT 4"/>
    <property type="match status" value="1"/>
</dbReference>
<comment type="function">
    <text evidence="4">Component of the exocyst complex involved in the docking of exocytic vesicles with fusion sites on the plasma membrane.</text>
</comment>
<name>A0A8H3MDQ1_9GLOM</name>
<evidence type="ECO:0000313" key="7">
    <source>
        <dbReference type="EMBL" id="GET01010.1"/>
    </source>
</evidence>
<evidence type="ECO:0000256" key="4">
    <source>
        <dbReference type="RuleBase" id="RU367079"/>
    </source>
</evidence>
<dbReference type="AlphaFoldDB" id="A0A8H3MDQ1"/>
<dbReference type="GO" id="GO:0090522">
    <property type="term" value="P:vesicle tethering involved in exocytosis"/>
    <property type="evidence" value="ECO:0007669"/>
    <property type="project" value="UniProtKB-UniRule"/>
</dbReference>
<dbReference type="GO" id="GO:0006893">
    <property type="term" value="P:Golgi to plasma membrane transport"/>
    <property type="evidence" value="ECO:0007669"/>
    <property type="project" value="TreeGrafter"/>
</dbReference>
<dbReference type="GO" id="GO:0000145">
    <property type="term" value="C:exocyst"/>
    <property type="evidence" value="ECO:0007669"/>
    <property type="project" value="UniProtKB-UniRule"/>
</dbReference>
<dbReference type="OrthoDB" id="272977at2759"/>
<evidence type="ECO:0000256" key="2">
    <source>
        <dbReference type="ARBA" id="ARBA00022483"/>
    </source>
</evidence>
<accession>A0A8H3MDQ1</accession>
<keyword evidence="3 4" id="KW-0653">Protein transport</keyword>
<evidence type="ECO:0000256" key="1">
    <source>
        <dbReference type="ARBA" id="ARBA00022448"/>
    </source>
</evidence>
<dbReference type="Pfam" id="PF04048">
    <property type="entry name" value="Sec8_N"/>
    <property type="match status" value="1"/>
</dbReference>
<comment type="caution">
    <text evidence="7">The sequence shown here is derived from an EMBL/GenBank/DDBJ whole genome shotgun (WGS) entry which is preliminary data.</text>
</comment>
<feature type="domain" description="Exocyst complex component Sec8 N-terminal" evidence="5">
    <location>
        <begin position="45"/>
        <end position="182"/>
    </location>
</feature>
<dbReference type="Pfam" id="PF20652">
    <property type="entry name" value="Sec8_C"/>
    <property type="match status" value="1"/>
</dbReference>